<dbReference type="Proteomes" id="UP000517759">
    <property type="component" value="Unassembled WGS sequence"/>
</dbReference>
<dbReference type="EMBL" id="JACIDN010000010">
    <property type="protein sequence ID" value="MBB3905193.1"/>
    <property type="molecule type" value="Genomic_DNA"/>
</dbReference>
<dbReference type="Proteomes" id="UP001156881">
    <property type="component" value="Unassembled WGS sequence"/>
</dbReference>
<evidence type="ECO:0000256" key="1">
    <source>
        <dbReference type="SAM" id="SignalP"/>
    </source>
</evidence>
<feature type="domain" description="DUF4142" evidence="2">
    <location>
        <begin position="50"/>
        <end position="185"/>
    </location>
</feature>
<keyword evidence="6" id="KW-1185">Reference proteome</keyword>
<keyword evidence="1" id="KW-0732">Signal</keyword>
<sequence>MNRVAIAALCALLAGPALAAESNDKTVGERAKSVGESTGVNSLIGVAPITEDFVKEVAISDMFEIQSSKLAEEKADDKTKAFAKTMIADHGKTSEELKSLVTGGKVKAELPTALDSTHQSKLDKLKGLNGEDFTKQYLSDQVSAHKTAVDLFKRYGAGGDNADLKTWAVKTEPHLEGHLKMAQDLQK</sequence>
<evidence type="ECO:0000259" key="2">
    <source>
        <dbReference type="Pfam" id="PF13628"/>
    </source>
</evidence>
<dbReference type="PANTHER" id="PTHR38593:SF1">
    <property type="entry name" value="BLR2558 PROTEIN"/>
    <property type="match status" value="1"/>
</dbReference>
<dbReference type="InterPro" id="IPR012347">
    <property type="entry name" value="Ferritin-like"/>
</dbReference>
<dbReference type="RefSeq" id="WP_183511719.1">
    <property type="nucleotide sequence ID" value="NZ_BSPG01000036.1"/>
</dbReference>
<reference evidence="3" key="1">
    <citation type="journal article" date="2014" name="Int. J. Syst. Evol. Microbiol.">
        <title>Complete genome of a new Firmicutes species belonging to the dominant human colonic microbiota ('Ruminococcus bicirculans') reveals two chromosomes and a selective capacity to utilize plant glucans.</title>
        <authorList>
            <consortium name="NISC Comparative Sequencing Program"/>
            <person name="Wegmann U."/>
            <person name="Louis P."/>
            <person name="Goesmann A."/>
            <person name="Henrissat B."/>
            <person name="Duncan S.H."/>
            <person name="Flint H.J."/>
        </authorList>
    </citation>
    <scope>NUCLEOTIDE SEQUENCE</scope>
    <source>
        <strain evidence="3">NBRC 107710</strain>
    </source>
</reference>
<evidence type="ECO:0000313" key="6">
    <source>
        <dbReference type="Proteomes" id="UP001156881"/>
    </source>
</evidence>
<reference evidence="3" key="4">
    <citation type="submission" date="2023-01" db="EMBL/GenBank/DDBJ databases">
        <title>Draft genome sequence of Methylobacterium brachythecii strain NBRC 107710.</title>
        <authorList>
            <person name="Sun Q."/>
            <person name="Mori K."/>
        </authorList>
    </citation>
    <scope>NUCLEOTIDE SEQUENCE</scope>
    <source>
        <strain evidence="3">NBRC 107710</strain>
    </source>
</reference>
<comment type="caution">
    <text evidence="4">The sequence shown here is derived from an EMBL/GenBank/DDBJ whole genome shotgun (WGS) entry which is preliminary data.</text>
</comment>
<feature type="signal peptide" evidence="1">
    <location>
        <begin position="1"/>
        <end position="19"/>
    </location>
</feature>
<feature type="chain" id="PRO_5030878111" evidence="1">
    <location>
        <begin position="20"/>
        <end position="187"/>
    </location>
</feature>
<name>A0A7W6F962_9HYPH</name>
<evidence type="ECO:0000313" key="5">
    <source>
        <dbReference type="Proteomes" id="UP000517759"/>
    </source>
</evidence>
<dbReference type="AlphaFoldDB" id="A0A7W6F962"/>
<accession>A0A7W6F962</accession>
<organism evidence="4 5">
    <name type="scientific">Methylobacterium brachythecii</name>
    <dbReference type="NCBI Taxonomy" id="1176177"/>
    <lineage>
        <taxon>Bacteria</taxon>
        <taxon>Pseudomonadati</taxon>
        <taxon>Pseudomonadota</taxon>
        <taxon>Alphaproteobacteria</taxon>
        <taxon>Hyphomicrobiales</taxon>
        <taxon>Methylobacteriaceae</taxon>
        <taxon>Methylobacterium</taxon>
    </lineage>
</organism>
<dbReference type="PANTHER" id="PTHR38593">
    <property type="entry name" value="BLR2558 PROTEIN"/>
    <property type="match status" value="1"/>
</dbReference>
<evidence type="ECO:0000313" key="4">
    <source>
        <dbReference type="EMBL" id="MBB3905193.1"/>
    </source>
</evidence>
<reference evidence="6" key="2">
    <citation type="journal article" date="2019" name="Int. J. Syst. Evol. Microbiol.">
        <title>The Global Catalogue of Microorganisms (GCM) 10K type strain sequencing project: providing services to taxonomists for standard genome sequencing and annotation.</title>
        <authorList>
            <consortium name="The Broad Institute Genomics Platform"/>
            <consortium name="The Broad Institute Genome Sequencing Center for Infectious Disease"/>
            <person name="Wu L."/>
            <person name="Ma J."/>
        </authorList>
    </citation>
    <scope>NUCLEOTIDE SEQUENCE [LARGE SCALE GENOMIC DNA]</scope>
    <source>
        <strain evidence="6">NBRC 107710</strain>
    </source>
</reference>
<dbReference type="Pfam" id="PF13628">
    <property type="entry name" value="DUF4142"/>
    <property type="match status" value="1"/>
</dbReference>
<protein>
    <submittedName>
        <fullName evidence="4">Putative membrane protein</fullName>
    </submittedName>
</protein>
<reference evidence="4 5" key="3">
    <citation type="submission" date="2020-08" db="EMBL/GenBank/DDBJ databases">
        <title>Genomic Encyclopedia of Type Strains, Phase IV (KMG-IV): sequencing the most valuable type-strain genomes for metagenomic binning, comparative biology and taxonomic classification.</title>
        <authorList>
            <person name="Goeker M."/>
        </authorList>
    </citation>
    <scope>NUCLEOTIDE SEQUENCE [LARGE SCALE GENOMIC DNA]</scope>
    <source>
        <strain evidence="4 5">DSM 24105</strain>
    </source>
</reference>
<evidence type="ECO:0000313" key="3">
    <source>
        <dbReference type="EMBL" id="GLS46235.1"/>
    </source>
</evidence>
<dbReference type="InterPro" id="IPR025419">
    <property type="entry name" value="DUF4142"/>
</dbReference>
<gene>
    <name evidence="3" type="ORF">GCM10007884_42270</name>
    <name evidence="4" type="ORF">GGR33_004721</name>
</gene>
<dbReference type="EMBL" id="BSPG01000036">
    <property type="protein sequence ID" value="GLS46235.1"/>
    <property type="molecule type" value="Genomic_DNA"/>
</dbReference>
<dbReference type="Gene3D" id="1.20.1260.10">
    <property type="match status" value="1"/>
</dbReference>
<proteinExistence type="predicted"/>